<dbReference type="Gene3D" id="1.10.540.10">
    <property type="entry name" value="Acyl-CoA dehydrogenase/oxidase, N-terminal domain"/>
    <property type="match status" value="1"/>
</dbReference>
<evidence type="ECO:0000256" key="7">
    <source>
        <dbReference type="ARBA" id="ARBA00072305"/>
    </source>
</evidence>
<dbReference type="InterPro" id="IPR009100">
    <property type="entry name" value="AcylCoA_DH/oxidase_NM_dom_sf"/>
</dbReference>
<dbReference type="Proteomes" id="UP000235584">
    <property type="component" value="Chromosome"/>
</dbReference>
<feature type="domain" description="Acyl-CoA dehydrogenase/oxidase N-terminal" evidence="11">
    <location>
        <begin position="6"/>
        <end position="114"/>
    </location>
</feature>
<dbReference type="KEGG" id="bsto:C0V70_14665"/>
<evidence type="ECO:0000256" key="8">
    <source>
        <dbReference type="RuleBase" id="RU362125"/>
    </source>
</evidence>
<dbReference type="FunFam" id="1.10.540.10:FF:000002">
    <property type="entry name" value="Acyl-CoA dehydrogenase FadE19"/>
    <property type="match status" value="1"/>
</dbReference>
<keyword evidence="13" id="KW-1185">Reference proteome</keyword>
<dbReference type="PIRSF" id="PIRSF016578">
    <property type="entry name" value="HsaA"/>
    <property type="match status" value="1"/>
</dbReference>
<dbReference type="PANTHER" id="PTHR43884:SF12">
    <property type="entry name" value="ISOVALERYL-COA DEHYDROGENASE, MITOCHONDRIAL-RELATED"/>
    <property type="match status" value="1"/>
</dbReference>
<dbReference type="InterPro" id="IPR037069">
    <property type="entry name" value="AcylCoA_DH/ox_N_sf"/>
</dbReference>
<accession>A0A2K9NW96</accession>
<dbReference type="InterPro" id="IPR046373">
    <property type="entry name" value="Acyl-CoA_Oxase/DH_mid-dom_sf"/>
</dbReference>
<reference evidence="12 13" key="1">
    <citation type="submission" date="2018-01" db="EMBL/GenBank/DDBJ databases">
        <title>Complete genome sequence of Bacteriovorax stolpii DSM12778.</title>
        <authorList>
            <person name="Tang B."/>
            <person name="Chang J."/>
        </authorList>
    </citation>
    <scope>NUCLEOTIDE SEQUENCE [LARGE SCALE GENOMIC DNA]</scope>
    <source>
        <strain evidence="12 13">DSM 12778</strain>
    </source>
</reference>
<keyword evidence="5 8" id="KW-0560">Oxidoreductase</keyword>
<comment type="similarity">
    <text evidence="2 8">Belongs to the acyl-CoA dehydrogenase family.</text>
</comment>
<dbReference type="InterPro" id="IPR006089">
    <property type="entry name" value="Acyl-CoA_DH_CS"/>
</dbReference>
<dbReference type="EMBL" id="CP025704">
    <property type="protein sequence ID" value="AUN99325.1"/>
    <property type="molecule type" value="Genomic_DNA"/>
</dbReference>
<evidence type="ECO:0000259" key="11">
    <source>
        <dbReference type="Pfam" id="PF02771"/>
    </source>
</evidence>
<dbReference type="CDD" id="cd01158">
    <property type="entry name" value="SCAD_SBCAD"/>
    <property type="match status" value="1"/>
</dbReference>
<evidence type="ECO:0000259" key="9">
    <source>
        <dbReference type="Pfam" id="PF00441"/>
    </source>
</evidence>
<dbReference type="FunFam" id="1.20.140.10:FF:000004">
    <property type="entry name" value="Acyl-CoA dehydrogenase FadE25"/>
    <property type="match status" value="1"/>
</dbReference>
<dbReference type="EC" id="1.3.8.10" evidence="6"/>
<sequence>MYNPQYTEIRDLVSKFTDTEVAPLAAKIDHDGVIPQDLINKLYENGFMGSYIPEEFGGAGMDYTSYAIIVEEISRGCASTGVLISAHTSLCMWPILSFGTTEQKQKFLPGLASGGVIGCFCLSEPNAGSDPGTLATFAEDKGDYYELSGTKNFITNGKDAGIAIVLAKTTKTNDHKGITAFIVDTKTEGFQVQKLEDKLGIKGSTTAQIWLNKVKVPKANILGEVGKGFKVALSTLDGGRIGIAAQALGIAEAAFRYAKKYSKERVQFGKPISELQAIQFKLADMSTEIAASRLLIMHASYLKDNGLPYSKEAAQAKLFASEACMRITTQAIQVLGGNGYTKEYPCERHFRDAKITEIYEGTSEIQRIVIAANELKGV</sequence>
<evidence type="ECO:0000313" key="12">
    <source>
        <dbReference type="EMBL" id="AUN99325.1"/>
    </source>
</evidence>
<dbReference type="InterPro" id="IPR036250">
    <property type="entry name" value="AcylCo_DH-like_C"/>
</dbReference>
<dbReference type="Pfam" id="PF00441">
    <property type="entry name" value="Acyl-CoA_dh_1"/>
    <property type="match status" value="1"/>
</dbReference>
<dbReference type="Pfam" id="PF02771">
    <property type="entry name" value="Acyl-CoA_dh_N"/>
    <property type="match status" value="1"/>
</dbReference>
<dbReference type="SUPFAM" id="SSF47203">
    <property type="entry name" value="Acyl-CoA dehydrogenase C-terminal domain-like"/>
    <property type="match status" value="1"/>
</dbReference>
<dbReference type="GO" id="GO:0003995">
    <property type="term" value="F:acyl-CoA dehydrogenase activity"/>
    <property type="evidence" value="ECO:0007669"/>
    <property type="project" value="InterPro"/>
</dbReference>
<evidence type="ECO:0000256" key="3">
    <source>
        <dbReference type="ARBA" id="ARBA00022630"/>
    </source>
</evidence>
<keyword evidence="3 8" id="KW-0285">Flavoprotein</keyword>
<dbReference type="PANTHER" id="PTHR43884">
    <property type="entry name" value="ACYL-COA DEHYDROGENASE"/>
    <property type="match status" value="1"/>
</dbReference>
<name>A0A2K9NW96_BACTC</name>
<keyword evidence="4 8" id="KW-0274">FAD</keyword>
<organism evidence="12 13">
    <name type="scientific">Bacteriovorax stolpii</name>
    <name type="common">Bdellovibrio stolpii</name>
    <dbReference type="NCBI Taxonomy" id="960"/>
    <lineage>
        <taxon>Bacteria</taxon>
        <taxon>Pseudomonadati</taxon>
        <taxon>Bdellovibrionota</taxon>
        <taxon>Bacteriovoracia</taxon>
        <taxon>Bacteriovoracales</taxon>
        <taxon>Bacteriovoracaceae</taxon>
        <taxon>Bacteriovorax</taxon>
    </lineage>
</organism>
<dbReference type="Pfam" id="PF02770">
    <property type="entry name" value="Acyl-CoA_dh_M"/>
    <property type="match status" value="1"/>
</dbReference>
<feature type="domain" description="Acyl-CoA oxidase/dehydrogenase middle" evidence="10">
    <location>
        <begin position="119"/>
        <end position="214"/>
    </location>
</feature>
<dbReference type="InterPro" id="IPR009075">
    <property type="entry name" value="AcylCo_DH/oxidase_C"/>
</dbReference>
<dbReference type="SUPFAM" id="SSF56645">
    <property type="entry name" value="Acyl-CoA dehydrogenase NM domain-like"/>
    <property type="match status" value="1"/>
</dbReference>
<evidence type="ECO:0000256" key="5">
    <source>
        <dbReference type="ARBA" id="ARBA00023002"/>
    </source>
</evidence>
<dbReference type="FunFam" id="2.40.110.10:FF:000001">
    <property type="entry name" value="Acyl-CoA dehydrogenase, mitochondrial"/>
    <property type="match status" value="1"/>
</dbReference>
<dbReference type="Gene3D" id="2.40.110.10">
    <property type="entry name" value="Butyryl-CoA Dehydrogenase, subunit A, domain 2"/>
    <property type="match status" value="1"/>
</dbReference>
<evidence type="ECO:0000259" key="10">
    <source>
        <dbReference type="Pfam" id="PF02770"/>
    </source>
</evidence>
<protein>
    <recommendedName>
        <fullName evidence="7">Cyclohex-1-ene-1-carbonyl-CoA dehydrogenase</fullName>
        <ecNumber evidence="6">1.3.8.10</ecNumber>
    </recommendedName>
</protein>
<evidence type="ECO:0000256" key="4">
    <source>
        <dbReference type="ARBA" id="ARBA00022827"/>
    </source>
</evidence>
<dbReference type="AlphaFoldDB" id="A0A2K9NW96"/>
<dbReference type="InterPro" id="IPR013786">
    <property type="entry name" value="AcylCoA_DH/ox_N"/>
</dbReference>
<dbReference type="Gene3D" id="1.20.140.10">
    <property type="entry name" value="Butyryl-CoA Dehydrogenase, subunit A, domain 3"/>
    <property type="match status" value="1"/>
</dbReference>
<evidence type="ECO:0000313" key="13">
    <source>
        <dbReference type="Proteomes" id="UP000235584"/>
    </source>
</evidence>
<dbReference type="InterPro" id="IPR006091">
    <property type="entry name" value="Acyl-CoA_Oxase/DH_mid-dom"/>
</dbReference>
<evidence type="ECO:0000256" key="2">
    <source>
        <dbReference type="ARBA" id="ARBA00009347"/>
    </source>
</evidence>
<dbReference type="GO" id="GO:0050660">
    <property type="term" value="F:flavin adenine dinucleotide binding"/>
    <property type="evidence" value="ECO:0007669"/>
    <property type="project" value="InterPro"/>
</dbReference>
<evidence type="ECO:0000256" key="1">
    <source>
        <dbReference type="ARBA" id="ARBA00001974"/>
    </source>
</evidence>
<gene>
    <name evidence="12" type="ORF">C0V70_14665</name>
</gene>
<evidence type="ECO:0000256" key="6">
    <source>
        <dbReference type="ARBA" id="ARBA00066362"/>
    </source>
</evidence>
<feature type="domain" description="Acyl-CoA dehydrogenase/oxidase C-terminal" evidence="9">
    <location>
        <begin position="226"/>
        <end position="373"/>
    </location>
</feature>
<dbReference type="PROSITE" id="PS00073">
    <property type="entry name" value="ACYL_COA_DH_2"/>
    <property type="match status" value="1"/>
</dbReference>
<comment type="cofactor">
    <cofactor evidence="1 8">
        <name>FAD</name>
        <dbReference type="ChEBI" id="CHEBI:57692"/>
    </cofactor>
</comment>
<proteinExistence type="inferred from homology"/>